<dbReference type="OrthoDB" id="10364709at2759"/>
<sequence>MAWCDQPSDFADTCRRQRASALVHGGSMVRNETREACCVGALREALATTDVAAQARGITRPDKVASLCTGKCKSHRVAGALCACIYGDGLTTRTTRTRDAALTVHGGQQAGRRRKQKDQQSSRPNPPGRPGTAAMYTYRRGLLCEAFGGVARTLFCGYGVCEGRLHLDCMTACHGDNLARGRGGVHSRGCWSRCWSLVTTAADRAEASRGCGRRGGACGADRCTHSPRSVCGAGALGRWGAGVPSSVLQLEHPPIAFSTRILAVANRHDSLPPRFISDRICFSPLHLVLVLVSAHPMPVPATIDRTRHCDQ</sequence>
<reference evidence="2 3" key="1">
    <citation type="journal article" date="2013" name="PLoS Genet.">
        <title>Comparative genome structure, secondary metabolite, and effector coding capacity across Cochliobolus pathogens.</title>
        <authorList>
            <person name="Condon B.J."/>
            <person name="Leng Y."/>
            <person name="Wu D."/>
            <person name="Bushley K.E."/>
            <person name="Ohm R.A."/>
            <person name="Otillar R."/>
            <person name="Martin J."/>
            <person name="Schackwitz W."/>
            <person name="Grimwood J."/>
            <person name="MohdZainudin N."/>
            <person name="Xue C."/>
            <person name="Wang R."/>
            <person name="Manning V.A."/>
            <person name="Dhillon B."/>
            <person name="Tu Z.J."/>
            <person name="Steffenson B.J."/>
            <person name="Salamov A."/>
            <person name="Sun H."/>
            <person name="Lowry S."/>
            <person name="LaButti K."/>
            <person name="Han J."/>
            <person name="Copeland A."/>
            <person name="Lindquist E."/>
            <person name="Barry K."/>
            <person name="Schmutz J."/>
            <person name="Baker S.E."/>
            <person name="Ciuffetti L.M."/>
            <person name="Grigoriev I.V."/>
            <person name="Zhong S."/>
            <person name="Turgeon B.G."/>
        </authorList>
    </citation>
    <scope>NUCLEOTIDE SEQUENCE [LARGE SCALE GENOMIC DNA]</scope>
    <source>
        <strain evidence="2 3">26-R-13</strain>
    </source>
</reference>
<gene>
    <name evidence="2" type="ORF">COCCADRAFT_40733</name>
</gene>
<accession>W6XUF1</accession>
<dbReference type="KEGG" id="bze:COCCADRAFT_40733"/>
<organism evidence="2 3">
    <name type="scientific">Cochliobolus carbonum (strain 26-R-13)</name>
    <name type="common">Maize leaf spot fungus</name>
    <name type="synonym">Bipolaris zeicola</name>
    <dbReference type="NCBI Taxonomy" id="930089"/>
    <lineage>
        <taxon>Eukaryota</taxon>
        <taxon>Fungi</taxon>
        <taxon>Dikarya</taxon>
        <taxon>Ascomycota</taxon>
        <taxon>Pezizomycotina</taxon>
        <taxon>Dothideomycetes</taxon>
        <taxon>Pleosporomycetidae</taxon>
        <taxon>Pleosporales</taxon>
        <taxon>Pleosporineae</taxon>
        <taxon>Pleosporaceae</taxon>
        <taxon>Bipolaris</taxon>
    </lineage>
</organism>
<dbReference type="GeneID" id="19149329"/>
<dbReference type="RefSeq" id="XP_007716893.1">
    <property type="nucleotide sequence ID" value="XM_007718703.1"/>
</dbReference>
<dbReference type="HOGENOM" id="CLU_894256_0_0_1"/>
<feature type="region of interest" description="Disordered" evidence="1">
    <location>
        <begin position="98"/>
        <end position="132"/>
    </location>
</feature>
<name>W6XUF1_COCC2</name>
<dbReference type="EMBL" id="KI964786">
    <property type="protein sequence ID" value="EUC28800.1"/>
    <property type="molecule type" value="Genomic_DNA"/>
</dbReference>
<protein>
    <submittedName>
        <fullName evidence="2">Uncharacterized protein</fullName>
    </submittedName>
</protein>
<evidence type="ECO:0000256" key="1">
    <source>
        <dbReference type="SAM" id="MobiDB-lite"/>
    </source>
</evidence>
<proteinExistence type="predicted"/>
<evidence type="ECO:0000313" key="3">
    <source>
        <dbReference type="Proteomes" id="UP000053841"/>
    </source>
</evidence>
<keyword evidence="3" id="KW-1185">Reference proteome</keyword>
<dbReference type="Proteomes" id="UP000053841">
    <property type="component" value="Unassembled WGS sequence"/>
</dbReference>
<evidence type="ECO:0000313" key="2">
    <source>
        <dbReference type="EMBL" id="EUC28800.1"/>
    </source>
</evidence>
<dbReference type="AlphaFoldDB" id="W6XUF1"/>